<evidence type="ECO:0000313" key="2">
    <source>
        <dbReference type="EMBL" id="MEQ2159343.1"/>
    </source>
</evidence>
<gene>
    <name evidence="2" type="ORF">GOODEAATRI_021835</name>
</gene>
<reference evidence="2 3" key="1">
    <citation type="submission" date="2021-06" db="EMBL/GenBank/DDBJ databases">
        <authorList>
            <person name="Palmer J.M."/>
        </authorList>
    </citation>
    <scope>NUCLEOTIDE SEQUENCE [LARGE SCALE GENOMIC DNA]</scope>
    <source>
        <strain evidence="2 3">GA_2019</strain>
        <tissue evidence="2">Muscle</tissue>
    </source>
</reference>
<comment type="caution">
    <text evidence="2">The sequence shown here is derived from an EMBL/GenBank/DDBJ whole genome shotgun (WGS) entry which is preliminary data.</text>
</comment>
<keyword evidence="3" id="KW-1185">Reference proteome</keyword>
<evidence type="ECO:0000256" key="1">
    <source>
        <dbReference type="SAM" id="MobiDB-lite"/>
    </source>
</evidence>
<protein>
    <submittedName>
        <fullName evidence="2">Uncharacterized protein</fullName>
    </submittedName>
</protein>
<name>A0ABV0MLN0_9TELE</name>
<organism evidence="2 3">
    <name type="scientific">Goodea atripinnis</name>
    <dbReference type="NCBI Taxonomy" id="208336"/>
    <lineage>
        <taxon>Eukaryota</taxon>
        <taxon>Metazoa</taxon>
        <taxon>Chordata</taxon>
        <taxon>Craniata</taxon>
        <taxon>Vertebrata</taxon>
        <taxon>Euteleostomi</taxon>
        <taxon>Actinopterygii</taxon>
        <taxon>Neopterygii</taxon>
        <taxon>Teleostei</taxon>
        <taxon>Neoteleostei</taxon>
        <taxon>Acanthomorphata</taxon>
        <taxon>Ovalentaria</taxon>
        <taxon>Atherinomorphae</taxon>
        <taxon>Cyprinodontiformes</taxon>
        <taxon>Goodeidae</taxon>
        <taxon>Goodea</taxon>
    </lineage>
</organism>
<feature type="region of interest" description="Disordered" evidence="1">
    <location>
        <begin position="112"/>
        <end position="132"/>
    </location>
</feature>
<dbReference type="EMBL" id="JAHRIO010002167">
    <property type="protein sequence ID" value="MEQ2159343.1"/>
    <property type="molecule type" value="Genomic_DNA"/>
</dbReference>
<accession>A0ABV0MLN0</accession>
<evidence type="ECO:0000313" key="3">
    <source>
        <dbReference type="Proteomes" id="UP001476798"/>
    </source>
</evidence>
<proteinExistence type="predicted"/>
<dbReference type="Proteomes" id="UP001476798">
    <property type="component" value="Unassembled WGS sequence"/>
</dbReference>
<feature type="compositionally biased region" description="Low complexity" evidence="1">
    <location>
        <begin position="114"/>
        <end position="125"/>
    </location>
</feature>
<sequence length="132" mass="14793">MWYAVGLMTEAELSSANAPAFSNYQQMQHQTMARICFHLLVYTCSIMKHYSVSLNYQRLSGRPSDNMSICIFTPCLCWLLVLHSTSERPTVYIVQKFCTLCTLSLISPESVPRASSSAMPEAGAAAEEEERL</sequence>